<dbReference type="RefSeq" id="WP_273173706.1">
    <property type="nucleotide sequence ID" value="NZ_JAAXZR010000020.1"/>
</dbReference>
<reference evidence="1" key="1">
    <citation type="journal article" date="2020" name="Biotechnol. Biofuels">
        <title>New insights from the biogas microbiome by comprehensive genome-resolved metagenomics of nearly 1600 species originating from multiple anaerobic digesters.</title>
        <authorList>
            <person name="Campanaro S."/>
            <person name="Treu L."/>
            <person name="Rodriguez-R L.M."/>
            <person name="Kovalovszki A."/>
            <person name="Ziels R.M."/>
            <person name="Maus I."/>
            <person name="Zhu X."/>
            <person name="Kougias P.G."/>
            <person name="Basile A."/>
            <person name="Luo G."/>
            <person name="Schluter A."/>
            <person name="Konstantinidis K.T."/>
            <person name="Angelidaki I."/>
        </authorList>
    </citation>
    <scope>NUCLEOTIDE SEQUENCE</scope>
    <source>
        <strain evidence="1">AS01afH2WH_6</strain>
    </source>
</reference>
<comment type="caution">
    <text evidence="1">The sequence shown here is derived from an EMBL/GenBank/DDBJ whole genome shotgun (WGS) entry which is preliminary data.</text>
</comment>
<accession>A0A971ID87</accession>
<sequence length="103" mass="12086">MMKDEPLDVERHTFSYEIDDTDVLEDCNYERKPLTVLEKIQQFGQRIRNRFVDYNDVDLNDIDLTGAEFDLNDEGSRRASLFVIFDAVALKRLLRVVDDRSSP</sequence>
<reference evidence="1" key="2">
    <citation type="submission" date="2020-01" db="EMBL/GenBank/DDBJ databases">
        <authorList>
            <person name="Campanaro S."/>
        </authorList>
    </citation>
    <scope>NUCLEOTIDE SEQUENCE</scope>
    <source>
        <strain evidence="1">AS01afH2WH_6</strain>
    </source>
</reference>
<proteinExistence type="predicted"/>
<dbReference type="Proteomes" id="UP000767327">
    <property type="component" value="Unassembled WGS sequence"/>
</dbReference>
<dbReference type="EMBL" id="JAAXZR010000020">
    <property type="protein sequence ID" value="NLT79748.1"/>
    <property type="molecule type" value="Genomic_DNA"/>
</dbReference>
<organism evidence="1 2">
    <name type="scientific">Bifidobacterium crudilactis</name>
    <dbReference type="NCBI Taxonomy" id="327277"/>
    <lineage>
        <taxon>Bacteria</taxon>
        <taxon>Bacillati</taxon>
        <taxon>Actinomycetota</taxon>
        <taxon>Actinomycetes</taxon>
        <taxon>Bifidobacteriales</taxon>
        <taxon>Bifidobacteriaceae</taxon>
        <taxon>Bifidobacterium</taxon>
    </lineage>
</organism>
<evidence type="ECO:0000313" key="1">
    <source>
        <dbReference type="EMBL" id="NLT79748.1"/>
    </source>
</evidence>
<protein>
    <submittedName>
        <fullName evidence="1">Uncharacterized protein</fullName>
    </submittedName>
</protein>
<name>A0A971ID87_9BIFI</name>
<gene>
    <name evidence="1" type="ORF">GXW98_05650</name>
</gene>
<dbReference type="AlphaFoldDB" id="A0A971ID87"/>
<evidence type="ECO:0000313" key="2">
    <source>
        <dbReference type="Proteomes" id="UP000767327"/>
    </source>
</evidence>